<dbReference type="GO" id="GO:0005525">
    <property type="term" value="F:GTP binding"/>
    <property type="evidence" value="ECO:0007669"/>
    <property type="project" value="UniProtKB-KW"/>
</dbReference>
<organism evidence="11 12">
    <name type="scientific">Seminavis robusta</name>
    <dbReference type="NCBI Taxonomy" id="568900"/>
    <lineage>
        <taxon>Eukaryota</taxon>
        <taxon>Sar</taxon>
        <taxon>Stramenopiles</taxon>
        <taxon>Ochrophyta</taxon>
        <taxon>Bacillariophyta</taxon>
        <taxon>Bacillariophyceae</taxon>
        <taxon>Bacillariophycidae</taxon>
        <taxon>Naviculales</taxon>
        <taxon>Naviculaceae</taxon>
        <taxon>Seminavis</taxon>
    </lineage>
</organism>
<name>A0A9N8HPU9_9STRA</name>
<keyword evidence="9" id="KW-0732">Signal</keyword>
<sequence length="355" mass="39207">MICQFLCRWVVLVFLVVAAALAADPVSASQASLPSRTSTITGSSSSSNHTSNSSSNNNKSFIPLPGGRTVDDVLQEKQQVLRGGATTTSMHDPLLRTEYIADTKLPTDRGNFRMRAYRVVGSHSHAYRNTEAMEPIVIYAADKPPFGTDNQLLENVPVRVHDQCLTSEVFQSQRCDCKEQLALSMDYVQRHGGAVIYLQQEGRGIGLANKVAAYELQDYGLDTVDANVQLGFPDDARQYGVLPGILRDLHVGSIRLMTNNPRKIQRLTALGIVVVDTIPILALPNRHNRKYLQTKQERMAHTNFGHILSNQQPGEEELPSHAITYRSNTNTNTEMTPRRPPPPSSSSSGHHFGSY</sequence>
<comment type="pathway">
    <text evidence="1">Cofactor biosynthesis; riboflavin biosynthesis.</text>
</comment>
<dbReference type="CDD" id="cd00641">
    <property type="entry name" value="GTP_cyclohydro2"/>
    <property type="match status" value="1"/>
</dbReference>
<evidence type="ECO:0000259" key="10">
    <source>
        <dbReference type="Pfam" id="PF00925"/>
    </source>
</evidence>
<feature type="signal peptide" evidence="9">
    <location>
        <begin position="1"/>
        <end position="22"/>
    </location>
</feature>
<feature type="domain" description="GTP cyclohydrolase II" evidence="10">
    <location>
        <begin position="101"/>
        <end position="279"/>
    </location>
</feature>
<dbReference type="GO" id="GO:0003935">
    <property type="term" value="F:GTP cyclohydrolase II activity"/>
    <property type="evidence" value="ECO:0007669"/>
    <property type="project" value="UniProtKB-EC"/>
</dbReference>
<gene>
    <name evidence="11" type="ORF">SEMRO_1130_G244470.1</name>
</gene>
<dbReference type="InterPro" id="IPR032677">
    <property type="entry name" value="GTP_cyclohydro_II"/>
</dbReference>
<evidence type="ECO:0000256" key="4">
    <source>
        <dbReference type="ARBA" id="ARBA00022741"/>
    </source>
</evidence>
<evidence type="ECO:0000256" key="7">
    <source>
        <dbReference type="ARBA" id="ARBA00049295"/>
    </source>
</evidence>
<dbReference type="Gene3D" id="3.40.50.10990">
    <property type="entry name" value="GTP cyclohydrolase II"/>
    <property type="match status" value="1"/>
</dbReference>
<comment type="catalytic activity">
    <reaction evidence="7">
        <text>GTP + 4 H2O = 2,5-diamino-6-hydroxy-4-(5-phosphoribosylamino)-pyrimidine + formate + 2 phosphate + 3 H(+)</text>
        <dbReference type="Rhea" id="RHEA:23704"/>
        <dbReference type="ChEBI" id="CHEBI:15377"/>
        <dbReference type="ChEBI" id="CHEBI:15378"/>
        <dbReference type="ChEBI" id="CHEBI:15740"/>
        <dbReference type="ChEBI" id="CHEBI:37565"/>
        <dbReference type="ChEBI" id="CHEBI:43474"/>
        <dbReference type="ChEBI" id="CHEBI:58614"/>
        <dbReference type="EC" id="3.5.4.25"/>
    </reaction>
</comment>
<feature type="region of interest" description="Disordered" evidence="8">
    <location>
        <begin position="328"/>
        <end position="355"/>
    </location>
</feature>
<dbReference type="Proteomes" id="UP001153069">
    <property type="component" value="Unassembled WGS sequence"/>
</dbReference>
<dbReference type="EMBL" id="CAICTM010001128">
    <property type="protein sequence ID" value="CAB9520737.1"/>
    <property type="molecule type" value="Genomic_DNA"/>
</dbReference>
<evidence type="ECO:0000256" key="8">
    <source>
        <dbReference type="SAM" id="MobiDB-lite"/>
    </source>
</evidence>
<protein>
    <recommendedName>
        <fullName evidence="2">GTP cyclohydrolase II</fullName>
        <ecNumber evidence="2">3.5.4.25</ecNumber>
    </recommendedName>
</protein>
<comment type="caution">
    <text evidence="11">The sequence shown here is derived from an EMBL/GenBank/DDBJ whole genome shotgun (WGS) entry which is preliminary data.</text>
</comment>
<feature type="compositionally biased region" description="Low complexity" evidence="8">
    <location>
        <begin position="35"/>
        <end position="60"/>
    </location>
</feature>
<dbReference type="SUPFAM" id="SSF142695">
    <property type="entry name" value="RibA-like"/>
    <property type="match status" value="1"/>
</dbReference>
<evidence type="ECO:0000256" key="5">
    <source>
        <dbReference type="ARBA" id="ARBA00022801"/>
    </source>
</evidence>
<keyword evidence="5" id="KW-0378">Hydrolase</keyword>
<dbReference type="InterPro" id="IPR036144">
    <property type="entry name" value="RibA-like_sf"/>
</dbReference>
<dbReference type="PANTHER" id="PTHR21327">
    <property type="entry name" value="GTP CYCLOHYDROLASE II-RELATED"/>
    <property type="match status" value="1"/>
</dbReference>
<proteinExistence type="predicted"/>
<feature type="region of interest" description="Disordered" evidence="8">
    <location>
        <begin position="32"/>
        <end position="63"/>
    </location>
</feature>
<dbReference type="GO" id="GO:0008686">
    <property type="term" value="F:3,4-dihydroxy-2-butanone-4-phosphate synthase activity"/>
    <property type="evidence" value="ECO:0007669"/>
    <property type="project" value="TreeGrafter"/>
</dbReference>
<dbReference type="Pfam" id="PF00925">
    <property type="entry name" value="GTP_cyclohydro2"/>
    <property type="match status" value="1"/>
</dbReference>
<keyword evidence="6" id="KW-0342">GTP-binding</keyword>
<evidence type="ECO:0000313" key="12">
    <source>
        <dbReference type="Proteomes" id="UP001153069"/>
    </source>
</evidence>
<dbReference type="EC" id="3.5.4.25" evidence="2"/>
<feature type="chain" id="PRO_5040254071" description="GTP cyclohydrolase II" evidence="9">
    <location>
        <begin position="23"/>
        <end position="355"/>
    </location>
</feature>
<evidence type="ECO:0000256" key="6">
    <source>
        <dbReference type="ARBA" id="ARBA00023134"/>
    </source>
</evidence>
<dbReference type="GO" id="GO:0005829">
    <property type="term" value="C:cytosol"/>
    <property type="evidence" value="ECO:0007669"/>
    <property type="project" value="TreeGrafter"/>
</dbReference>
<evidence type="ECO:0000256" key="2">
    <source>
        <dbReference type="ARBA" id="ARBA00012762"/>
    </source>
</evidence>
<keyword evidence="12" id="KW-1185">Reference proteome</keyword>
<dbReference type="GO" id="GO:0009231">
    <property type="term" value="P:riboflavin biosynthetic process"/>
    <property type="evidence" value="ECO:0007669"/>
    <property type="project" value="UniProtKB-KW"/>
</dbReference>
<evidence type="ECO:0000256" key="3">
    <source>
        <dbReference type="ARBA" id="ARBA00022619"/>
    </source>
</evidence>
<evidence type="ECO:0000313" key="11">
    <source>
        <dbReference type="EMBL" id="CAB9520737.1"/>
    </source>
</evidence>
<evidence type="ECO:0000256" key="9">
    <source>
        <dbReference type="SAM" id="SignalP"/>
    </source>
</evidence>
<dbReference type="InterPro" id="IPR000926">
    <property type="entry name" value="RibA"/>
</dbReference>
<dbReference type="OrthoDB" id="60371at2759"/>
<keyword evidence="4" id="KW-0547">Nucleotide-binding</keyword>
<dbReference type="AlphaFoldDB" id="A0A9N8HPU9"/>
<accession>A0A9N8HPU9</accession>
<dbReference type="NCBIfam" id="NF001591">
    <property type="entry name" value="PRK00393.1"/>
    <property type="match status" value="1"/>
</dbReference>
<evidence type="ECO:0000256" key="1">
    <source>
        <dbReference type="ARBA" id="ARBA00005104"/>
    </source>
</evidence>
<reference evidence="11" key="1">
    <citation type="submission" date="2020-06" db="EMBL/GenBank/DDBJ databases">
        <authorList>
            <consortium name="Plant Systems Biology data submission"/>
        </authorList>
    </citation>
    <scope>NUCLEOTIDE SEQUENCE</scope>
    <source>
        <strain evidence="11">D6</strain>
    </source>
</reference>
<keyword evidence="3" id="KW-0686">Riboflavin biosynthesis</keyword>
<dbReference type="PANTHER" id="PTHR21327:SF47">
    <property type="entry name" value="GTP CYCLOHYDROLASE II DOMAIN-CONTAINING PROTEIN"/>
    <property type="match status" value="1"/>
</dbReference>